<evidence type="ECO:0008006" key="4">
    <source>
        <dbReference type="Google" id="ProtNLM"/>
    </source>
</evidence>
<keyword evidence="3" id="KW-1185">Reference proteome</keyword>
<proteinExistence type="predicted"/>
<dbReference type="EMBL" id="LWMH01000001">
    <property type="protein sequence ID" value="KZS48519.1"/>
    <property type="molecule type" value="Genomic_DNA"/>
</dbReference>
<dbReference type="PANTHER" id="PTHR36433:SF2">
    <property type="entry name" value="YXEA FAMILY PROTEIN"/>
    <property type="match status" value="1"/>
</dbReference>
<comment type="caution">
    <text evidence="2">The sequence shown here is derived from an EMBL/GenBank/DDBJ whole genome shotgun (WGS) entry which is preliminary data.</text>
</comment>
<dbReference type="SUPFAM" id="SSF159121">
    <property type="entry name" value="BC4932-like"/>
    <property type="match status" value="1"/>
</dbReference>
<dbReference type="AlphaFoldDB" id="A0A163LW14"/>
<keyword evidence="1" id="KW-1133">Transmembrane helix</keyword>
<gene>
    <name evidence="2" type="ORF">AWU65_22555</name>
</gene>
<dbReference type="NCBIfam" id="TIGR01655">
    <property type="entry name" value="yxeA_fam"/>
    <property type="match status" value="1"/>
</dbReference>
<dbReference type="RefSeq" id="WP_006210006.1">
    <property type="nucleotide sequence ID" value="NZ_CBCSBX010000012.1"/>
</dbReference>
<organism evidence="2 3">
    <name type="scientific">Paenibacillus glucanolyticus</name>
    <dbReference type="NCBI Taxonomy" id="59843"/>
    <lineage>
        <taxon>Bacteria</taxon>
        <taxon>Bacillati</taxon>
        <taxon>Bacillota</taxon>
        <taxon>Bacilli</taxon>
        <taxon>Bacillales</taxon>
        <taxon>Paenibacillaceae</taxon>
        <taxon>Paenibacillus</taxon>
    </lineage>
</organism>
<dbReference type="InterPro" id="IPR006542">
    <property type="entry name" value="DUF1093"/>
</dbReference>
<accession>A0A163LW14</accession>
<reference evidence="2" key="1">
    <citation type="journal article" date="2016" name="Genome Announc.">
        <title>Draft genomes of two strains of Paenibacillus glucanolyticus with capability to degrade lignocellulose.</title>
        <authorList>
            <person name="Mathews S.L."/>
            <person name="Pawlak J."/>
            <person name="Grunden A.M."/>
        </authorList>
    </citation>
    <scope>NUCLEOTIDE SEQUENCE [LARGE SCALE GENOMIC DNA]</scope>
    <source>
        <strain evidence="2">SLM1</strain>
    </source>
</reference>
<dbReference type="STRING" id="59843.A3958_21830"/>
<dbReference type="Pfam" id="PF06486">
    <property type="entry name" value="DUF1093"/>
    <property type="match status" value="1"/>
</dbReference>
<evidence type="ECO:0000313" key="3">
    <source>
        <dbReference type="Proteomes" id="UP000076796"/>
    </source>
</evidence>
<feature type="transmembrane region" description="Helical" evidence="1">
    <location>
        <begin position="6"/>
        <end position="25"/>
    </location>
</feature>
<name>A0A163LW14_9BACL</name>
<dbReference type="Gene3D" id="2.40.50.480">
    <property type="match status" value="1"/>
</dbReference>
<dbReference type="Proteomes" id="UP000076796">
    <property type="component" value="Unassembled WGS sequence"/>
</dbReference>
<evidence type="ECO:0000256" key="1">
    <source>
        <dbReference type="SAM" id="Phobius"/>
    </source>
</evidence>
<evidence type="ECO:0000313" key="2">
    <source>
        <dbReference type="EMBL" id="KZS48519.1"/>
    </source>
</evidence>
<sequence length="121" mass="13901">MKKVMIFGGILAALLIGFIIFIQNVNINRLGTDQYYVQIQEGTRVEDKSDDGKKYIYYEYTLEGFDKEGAAKTLTFTAQKELRKEAYLRVYVKKSGVGSYQEVQANELPEQARAKLEMLEK</sequence>
<dbReference type="PANTHER" id="PTHR36433">
    <property type="entry name" value="HYPOTHETICAL CYTOSOLIC PROTEIN"/>
    <property type="match status" value="1"/>
</dbReference>
<keyword evidence="1" id="KW-0472">Membrane</keyword>
<dbReference type="GeneID" id="97555936"/>
<dbReference type="OrthoDB" id="8719215at2"/>
<keyword evidence="1" id="KW-0812">Transmembrane</keyword>
<protein>
    <recommendedName>
        <fullName evidence="4">YxeA family protein</fullName>
    </recommendedName>
</protein>
<dbReference type="InterPro" id="IPR036166">
    <property type="entry name" value="YxeA-like_sf"/>
</dbReference>
<dbReference type="KEGG" id="pglu:A3958_21830"/>